<proteinExistence type="predicted"/>
<gene>
    <name evidence="2" type="ORF">LVJ94_51230</name>
</gene>
<sequence>MTDSILFAAEGPASDLLTLVQEDGIHELLDMYPACELPSDAAMDTLAALLGCADAEDETAPDEEANDDDGPWVLPAPERFRAIVRALDGKDLEALAARWRETHLAKVPSSERGDWKDPSMAHQLRATLDELAQVGGAMALGRSLFVAIER</sequence>
<dbReference type="RefSeq" id="WP_394834902.1">
    <property type="nucleotide sequence ID" value="NZ_CP089929.1"/>
</dbReference>
<dbReference type="EMBL" id="CP089983">
    <property type="protein sequence ID" value="WXB05259.1"/>
    <property type="molecule type" value="Genomic_DNA"/>
</dbReference>
<organism evidence="2 3">
    <name type="scientific">Pendulispora rubella</name>
    <dbReference type="NCBI Taxonomy" id="2741070"/>
    <lineage>
        <taxon>Bacteria</taxon>
        <taxon>Pseudomonadati</taxon>
        <taxon>Myxococcota</taxon>
        <taxon>Myxococcia</taxon>
        <taxon>Myxococcales</taxon>
        <taxon>Sorangiineae</taxon>
        <taxon>Pendulisporaceae</taxon>
        <taxon>Pendulispora</taxon>
    </lineage>
</organism>
<keyword evidence="3" id="KW-1185">Reference proteome</keyword>
<protein>
    <submittedName>
        <fullName evidence="2">Uncharacterized protein</fullName>
    </submittedName>
</protein>
<evidence type="ECO:0000313" key="2">
    <source>
        <dbReference type="EMBL" id="WXB05259.1"/>
    </source>
</evidence>
<feature type="compositionally biased region" description="Acidic residues" evidence="1">
    <location>
        <begin position="54"/>
        <end position="70"/>
    </location>
</feature>
<name>A0ABZ2L2U3_9BACT</name>
<evidence type="ECO:0000256" key="1">
    <source>
        <dbReference type="SAM" id="MobiDB-lite"/>
    </source>
</evidence>
<accession>A0ABZ2L2U3</accession>
<dbReference type="Proteomes" id="UP001374803">
    <property type="component" value="Chromosome"/>
</dbReference>
<evidence type="ECO:0000313" key="3">
    <source>
        <dbReference type="Proteomes" id="UP001374803"/>
    </source>
</evidence>
<reference evidence="2" key="1">
    <citation type="submission" date="2021-12" db="EMBL/GenBank/DDBJ databases">
        <title>Discovery of the Pendulisporaceae a myxobacterial family with distinct sporulation behavior and unique specialized metabolism.</title>
        <authorList>
            <person name="Garcia R."/>
            <person name="Popoff A."/>
            <person name="Bader C.D."/>
            <person name="Loehr J."/>
            <person name="Walesch S."/>
            <person name="Walt C."/>
            <person name="Boldt J."/>
            <person name="Bunk B."/>
            <person name="Haeckl F.J.F.P.J."/>
            <person name="Gunesch A.P."/>
            <person name="Birkelbach J."/>
            <person name="Nuebel U."/>
            <person name="Pietschmann T."/>
            <person name="Bach T."/>
            <person name="Mueller R."/>
        </authorList>
    </citation>
    <scope>NUCLEOTIDE SEQUENCE</scope>
    <source>
        <strain evidence="2">MSr11367</strain>
    </source>
</reference>
<feature type="region of interest" description="Disordered" evidence="1">
    <location>
        <begin position="54"/>
        <end position="73"/>
    </location>
</feature>